<keyword evidence="6" id="KW-0170">Cobalt</keyword>
<dbReference type="GO" id="GO:0046653">
    <property type="term" value="P:tetrahydrofolate metabolic process"/>
    <property type="evidence" value="ECO:0007669"/>
    <property type="project" value="TreeGrafter"/>
</dbReference>
<evidence type="ECO:0000256" key="2">
    <source>
        <dbReference type="ARBA" id="ARBA00022603"/>
    </source>
</evidence>
<evidence type="ECO:0000259" key="7">
    <source>
        <dbReference type="Pfam" id="PF00809"/>
    </source>
</evidence>
<dbReference type="SUPFAM" id="SSF51717">
    <property type="entry name" value="Dihydropteroate synthetase-like"/>
    <property type="match status" value="1"/>
</dbReference>
<evidence type="ECO:0000256" key="3">
    <source>
        <dbReference type="ARBA" id="ARBA00022628"/>
    </source>
</evidence>
<keyword evidence="3" id="KW-0846">Cobalamin</keyword>
<feature type="non-terminal residue" evidence="8">
    <location>
        <position position="1"/>
    </location>
</feature>
<dbReference type="InterPro" id="IPR011005">
    <property type="entry name" value="Dihydropteroate_synth-like_sf"/>
</dbReference>
<dbReference type="InterPro" id="IPR050554">
    <property type="entry name" value="Met_Synthase/Corrinoid"/>
</dbReference>
<sequence length="167" mass="18259">IRICERTYDILTTKCGYMGHDIIFDCNILTIATGMEEHNNYGKDFIDAVEVVRRKCPGCYTSGGLSNLSFSFRGLNELREAMHSVFLYHAIPKGLTMAIVNAGALPIYTDIPDDMRQLLEDVVMNVAPEATEKLLEFASELKDKKAQKGGAGGGSSWTGIAWSAAAC</sequence>
<keyword evidence="4" id="KW-0808">Transferase</keyword>
<dbReference type="PANTHER" id="PTHR45833:SF1">
    <property type="entry name" value="METHIONINE SYNTHASE"/>
    <property type="match status" value="1"/>
</dbReference>
<dbReference type="Proteomes" id="UP000553632">
    <property type="component" value="Unassembled WGS sequence"/>
</dbReference>
<gene>
    <name evidence="8" type="primary">METR1</name>
    <name evidence="8" type="ORF">FOZ63_019997</name>
</gene>
<keyword evidence="5" id="KW-0479">Metal-binding</keyword>
<dbReference type="GO" id="GO:0008705">
    <property type="term" value="F:methionine synthase activity"/>
    <property type="evidence" value="ECO:0007669"/>
    <property type="project" value="TreeGrafter"/>
</dbReference>
<evidence type="ECO:0000256" key="5">
    <source>
        <dbReference type="ARBA" id="ARBA00022723"/>
    </source>
</evidence>
<keyword evidence="9" id="KW-1185">Reference proteome</keyword>
<evidence type="ECO:0000313" key="8">
    <source>
        <dbReference type="EMBL" id="KAF4724692.1"/>
    </source>
</evidence>
<accession>A0A7J6RWU3</accession>
<dbReference type="PANTHER" id="PTHR45833">
    <property type="entry name" value="METHIONINE SYNTHASE"/>
    <property type="match status" value="1"/>
</dbReference>
<name>A0A7J6RWU3_PEROL</name>
<comment type="caution">
    <text evidence="8">The sequence shown here is derived from an EMBL/GenBank/DDBJ whole genome shotgun (WGS) entry which is preliminary data.</text>
</comment>
<dbReference type="AlphaFoldDB" id="A0A7J6RWU3"/>
<feature type="domain" description="Pterin-binding" evidence="7">
    <location>
        <begin position="2"/>
        <end position="101"/>
    </location>
</feature>
<dbReference type="GO" id="GO:0005829">
    <property type="term" value="C:cytosol"/>
    <property type="evidence" value="ECO:0007669"/>
    <property type="project" value="TreeGrafter"/>
</dbReference>
<keyword evidence="2" id="KW-0489">Methyltransferase</keyword>
<organism evidence="8 9">
    <name type="scientific">Perkinsus olseni</name>
    <name type="common">Perkinsus atlanticus</name>
    <dbReference type="NCBI Taxonomy" id="32597"/>
    <lineage>
        <taxon>Eukaryota</taxon>
        <taxon>Sar</taxon>
        <taxon>Alveolata</taxon>
        <taxon>Perkinsozoa</taxon>
        <taxon>Perkinsea</taxon>
        <taxon>Perkinsida</taxon>
        <taxon>Perkinsidae</taxon>
        <taxon>Perkinsus</taxon>
    </lineage>
</organism>
<dbReference type="GO" id="GO:0046872">
    <property type="term" value="F:metal ion binding"/>
    <property type="evidence" value="ECO:0007669"/>
    <property type="project" value="UniProtKB-KW"/>
</dbReference>
<reference evidence="8 9" key="1">
    <citation type="submission" date="2020-04" db="EMBL/GenBank/DDBJ databases">
        <title>Perkinsus olseni comparative genomics.</title>
        <authorList>
            <person name="Bogema D.R."/>
        </authorList>
    </citation>
    <scope>NUCLEOTIDE SEQUENCE [LARGE SCALE GENOMIC DNA]</scope>
    <source>
        <strain evidence="8 9">ATCC PRA-207</strain>
    </source>
</reference>
<evidence type="ECO:0000256" key="1">
    <source>
        <dbReference type="ARBA" id="ARBA00010398"/>
    </source>
</evidence>
<evidence type="ECO:0000313" key="9">
    <source>
        <dbReference type="Proteomes" id="UP000553632"/>
    </source>
</evidence>
<dbReference type="Pfam" id="PF00809">
    <property type="entry name" value="Pterin_bind"/>
    <property type="match status" value="1"/>
</dbReference>
<dbReference type="InterPro" id="IPR000489">
    <property type="entry name" value="Pterin-binding_dom"/>
</dbReference>
<comment type="similarity">
    <text evidence="1">Belongs to the vitamin-B12 dependent methionine synthase family.</text>
</comment>
<dbReference type="GO" id="GO:0032259">
    <property type="term" value="P:methylation"/>
    <property type="evidence" value="ECO:0007669"/>
    <property type="project" value="UniProtKB-KW"/>
</dbReference>
<protein>
    <submittedName>
        <fullName evidence="8">Putative methionine synthase</fullName>
    </submittedName>
</protein>
<dbReference type="EMBL" id="JABANO010022737">
    <property type="protein sequence ID" value="KAF4724692.1"/>
    <property type="molecule type" value="Genomic_DNA"/>
</dbReference>
<dbReference type="Gene3D" id="3.20.20.20">
    <property type="entry name" value="Dihydropteroate synthase-like"/>
    <property type="match status" value="1"/>
</dbReference>
<evidence type="ECO:0000256" key="4">
    <source>
        <dbReference type="ARBA" id="ARBA00022679"/>
    </source>
</evidence>
<proteinExistence type="inferred from homology"/>
<dbReference type="GO" id="GO:0050667">
    <property type="term" value="P:homocysteine metabolic process"/>
    <property type="evidence" value="ECO:0007669"/>
    <property type="project" value="TreeGrafter"/>
</dbReference>
<evidence type="ECO:0000256" key="6">
    <source>
        <dbReference type="ARBA" id="ARBA00023285"/>
    </source>
</evidence>
<dbReference type="GO" id="GO:0031419">
    <property type="term" value="F:cobalamin binding"/>
    <property type="evidence" value="ECO:0007669"/>
    <property type="project" value="UniProtKB-KW"/>
</dbReference>